<organism evidence="3 4">
    <name type="scientific">Hyperthermus butylicus (strain DSM 5456 / JCM 9403 / PLM1-5)</name>
    <dbReference type="NCBI Taxonomy" id="415426"/>
    <lineage>
        <taxon>Archaea</taxon>
        <taxon>Thermoproteota</taxon>
        <taxon>Thermoprotei</taxon>
        <taxon>Desulfurococcales</taxon>
        <taxon>Pyrodictiaceae</taxon>
        <taxon>Hyperthermus</taxon>
    </lineage>
</organism>
<dbReference type="KEGG" id="hbu:Hbut_1456"/>
<accession>A2BMR9</accession>
<dbReference type="GO" id="GO:0016903">
    <property type="term" value="F:oxidoreductase activity, acting on the aldehyde or oxo group of donors"/>
    <property type="evidence" value="ECO:0007669"/>
    <property type="project" value="InterPro"/>
</dbReference>
<dbReference type="AlphaFoldDB" id="A2BMR9"/>
<dbReference type="EMBL" id="CP000493">
    <property type="protein sequence ID" value="ABM81280.1"/>
    <property type="molecule type" value="Genomic_DNA"/>
</dbReference>
<keyword evidence="4" id="KW-1185">Reference proteome</keyword>
<dbReference type="InterPro" id="IPR002869">
    <property type="entry name" value="Pyrv_flavodox_OxRed_cen"/>
</dbReference>
<dbReference type="GeneID" id="4782176"/>
<protein>
    <submittedName>
        <fullName evidence="3">Indolepyruvate oxidoreductase subunit iorB</fullName>
    </submittedName>
</protein>
<dbReference type="STRING" id="415426.Hbut_1456"/>
<dbReference type="Pfam" id="PF01558">
    <property type="entry name" value="POR"/>
    <property type="match status" value="1"/>
</dbReference>
<dbReference type="HOGENOM" id="CLU_087284_1_1_2"/>
<evidence type="ECO:0000256" key="1">
    <source>
        <dbReference type="ARBA" id="ARBA00023002"/>
    </source>
</evidence>
<dbReference type="SUPFAM" id="SSF53323">
    <property type="entry name" value="Pyruvate-ferredoxin oxidoreductase, PFOR, domain III"/>
    <property type="match status" value="1"/>
</dbReference>
<dbReference type="PANTHER" id="PTHR43854">
    <property type="entry name" value="INDOLEPYRUVATE OXIDOREDUCTASE SUBUNIT IORB"/>
    <property type="match status" value="1"/>
</dbReference>
<evidence type="ECO:0000259" key="2">
    <source>
        <dbReference type="Pfam" id="PF01558"/>
    </source>
</evidence>
<evidence type="ECO:0000313" key="3">
    <source>
        <dbReference type="EMBL" id="ABM81280.1"/>
    </source>
</evidence>
<dbReference type="eggNOG" id="arCOG01602">
    <property type="taxonomic scope" value="Archaea"/>
</dbReference>
<dbReference type="EnsemblBacteria" id="ABM81280">
    <property type="protein sequence ID" value="ABM81280"/>
    <property type="gene ID" value="Hbut_1456"/>
</dbReference>
<proteinExistence type="predicted"/>
<dbReference type="PANTHER" id="PTHR43854:SF1">
    <property type="entry name" value="INDOLEPYRUVATE OXIDOREDUCTASE SUBUNIT IORB"/>
    <property type="match status" value="1"/>
</dbReference>
<dbReference type="RefSeq" id="WP_011822598.1">
    <property type="nucleotide sequence ID" value="NC_008818.1"/>
</dbReference>
<dbReference type="Proteomes" id="UP000002593">
    <property type="component" value="Chromosome"/>
</dbReference>
<name>A2BMR9_HYPBU</name>
<evidence type="ECO:0000313" key="4">
    <source>
        <dbReference type="Proteomes" id="UP000002593"/>
    </source>
</evidence>
<reference evidence="3 4" key="1">
    <citation type="journal article" date="2007" name="Archaea">
        <title>The genome of Hyperthermus butylicus: a sulfur-reducing, peptide fermenting, neutrophilic Crenarchaeote growing up to 108 degrees C.</title>
        <authorList>
            <person name="Brugger K."/>
            <person name="Chen L."/>
            <person name="Stark M."/>
            <person name="Zibat A."/>
            <person name="Redder P."/>
            <person name="Ruepp A."/>
            <person name="Awayez M."/>
            <person name="She Q."/>
            <person name="Garrett R.A."/>
            <person name="Klenk H.P."/>
        </authorList>
    </citation>
    <scope>NUCLEOTIDE SEQUENCE [LARGE SCALE GENOMIC DNA]</scope>
    <source>
        <strain evidence="4">DSM 5456 / JCM 9403 / PLM1-5</strain>
    </source>
</reference>
<feature type="domain" description="Pyruvate/ketoisovalerate oxidoreductase catalytic" evidence="2">
    <location>
        <begin position="13"/>
        <end position="184"/>
    </location>
</feature>
<dbReference type="OrthoDB" id="53326at2157"/>
<dbReference type="InterPro" id="IPR019752">
    <property type="entry name" value="Pyrv/ketoisovalerate_OxRed_cat"/>
</dbReference>
<sequence length="202" mass="21476">MAWKVNILIASVGGQGGLTLSRVLAAAAVYAGLSVRTGETLGMSQRFGSVVSYVRIGERVYAPTFPPGEADCMVALELTEAVRNLHMLRRSGLLVAADTVKPPVSASLDQTPHPSRGELLAALREADARLVVVPARELALRTGNPRAANMVLLGVLNKLAGLLPHSAVEKAIINVLRGRRGETSVKAYWLGVDYAARLRESS</sequence>
<gene>
    <name evidence="3" type="ordered locus">Hbut_1456</name>
</gene>
<dbReference type="Gene3D" id="3.40.920.10">
    <property type="entry name" value="Pyruvate-ferredoxin oxidoreductase, PFOR, domain III"/>
    <property type="match status" value="1"/>
</dbReference>
<dbReference type="InterPro" id="IPR052198">
    <property type="entry name" value="IorB_Oxidoreductase"/>
</dbReference>
<keyword evidence="1" id="KW-0560">Oxidoreductase</keyword>